<name>A0ABX2PSZ9_9RHOB</name>
<evidence type="ECO:0000313" key="2">
    <source>
        <dbReference type="Proteomes" id="UP000630805"/>
    </source>
</evidence>
<organism evidence="1 2">
    <name type="scientific">Ruegeria haliotis</name>
    <dbReference type="NCBI Taxonomy" id="2747601"/>
    <lineage>
        <taxon>Bacteria</taxon>
        <taxon>Pseudomonadati</taxon>
        <taxon>Pseudomonadota</taxon>
        <taxon>Alphaproteobacteria</taxon>
        <taxon>Rhodobacterales</taxon>
        <taxon>Roseobacteraceae</taxon>
        <taxon>Ruegeria</taxon>
    </lineage>
</organism>
<comment type="caution">
    <text evidence="1">The sequence shown here is derived from an EMBL/GenBank/DDBJ whole genome shotgun (WGS) entry which is preliminary data.</text>
</comment>
<dbReference type="Proteomes" id="UP000630805">
    <property type="component" value="Unassembled WGS sequence"/>
</dbReference>
<dbReference type="RefSeq" id="WP_176865358.1">
    <property type="nucleotide sequence ID" value="NZ_JABXWT010000006.1"/>
</dbReference>
<dbReference type="EMBL" id="JABXWT010000006">
    <property type="protein sequence ID" value="NVO56677.1"/>
    <property type="molecule type" value="Genomic_DNA"/>
</dbReference>
<sequence length="106" mass="12194">MDAFKKPRRLSWSEFKAEVFWVTAICPDGLQYDWRRPIAWQKSHQAKALKASFCQNEEYRNKHRPRFTKSLLSNISTLANLLPPFATTAALDVGRTSSFQGSVAKF</sequence>
<reference evidence="1 2" key="1">
    <citation type="submission" date="2020-06" db="EMBL/GenBank/DDBJ databases">
        <authorList>
            <person name="Cao W.R."/>
        </authorList>
    </citation>
    <scope>NUCLEOTIDE SEQUENCE [LARGE SCALE GENOMIC DNA]</scope>
    <source>
        <strain evidence="1 2">B1Z28</strain>
    </source>
</reference>
<gene>
    <name evidence="1" type="ORF">HW561_12865</name>
</gene>
<evidence type="ECO:0000313" key="1">
    <source>
        <dbReference type="EMBL" id="NVO56677.1"/>
    </source>
</evidence>
<proteinExistence type="predicted"/>
<protein>
    <recommendedName>
        <fullName evidence="3">Transposase of IS4/5 family DUF4096</fullName>
    </recommendedName>
</protein>
<keyword evidence="2" id="KW-1185">Reference proteome</keyword>
<evidence type="ECO:0008006" key="3">
    <source>
        <dbReference type="Google" id="ProtNLM"/>
    </source>
</evidence>
<accession>A0ABX2PSZ9</accession>